<sequence>MMKHALALGLLLVPAGGHAQSGSMDPAHMTHQHSPAATLPHRTDIPREPGQDAFAAIQEIVDLLMRDPETDWTKVDIPALRAHLIDMNNVTLRADVTAKPIPDGLEFQITGPAEIAASARRMVSAHAATMNGTMGYTYDVRDIPHGAALIARAEDDAALERLHGLGFIGLMTLGAHHQEHHLAIARGASPHQ</sequence>
<evidence type="ECO:0000313" key="3">
    <source>
        <dbReference type="Proteomes" id="UP000223606"/>
    </source>
</evidence>
<organism evidence="2 3">
    <name type="scientific">Hartmannibacter diazotrophicus</name>
    <dbReference type="NCBI Taxonomy" id="1482074"/>
    <lineage>
        <taxon>Bacteria</taxon>
        <taxon>Pseudomonadati</taxon>
        <taxon>Pseudomonadota</taxon>
        <taxon>Alphaproteobacteria</taxon>
        <taxon>Hyphomicrobiales</taxon>
        <taxon>Pleomorphomonadaceae</taxon>
        <taxon>Hartmannibacter</taxon>
    </lineage>
</organism>
<dbReference type="OrthoDB" id="1524152at2"/>
<evidence type="ECO:0000256" key="1">
    <source>
        <dbReference type="SAM" id="SignalP"/>
    </source>
</evidence>
<accession>A0A2C9D4Z8</accession>
<dbReference type="RefSeq" id="WP_099555902.1">
    <property type="nucleotide sequence ID" value="NZ_LT960614.1"/>
</dbReference>
<dbReference type="Proteomes" id="UP000223606">
    <property type="component" value="Chromosome 1"/>
</dbReference>
<proteinExistence type="predicted"/>
<evidence type="ECO:0000313" key="2">
    <source>
        <dbReference type="EMBL" id="SON55384.1"/>
    </source>
</evidence>
<feature type="chain" id="PRO_5011999518" evidence="1">
    <location>
        <begin position="20"/>
        <end position="192"/>
    </location>
</feature>
<dbReference type="EMBL" id="LT960614">
    <property type="protein sequence ID" value="SON55384.1"/>
    <property type="molecule type" value="Genomic_DNA"/>
</dbReference>
<keyword evidence="1" id="KW-0732">Signal</keyword>
<name>A0A2C9D4Z8_9HYPH</name>
<reference evidence="3" key="1">
    <citation type="submission" date="2017-09" db="EMBL/GenBank/DDBJ databases">
        <title>Genome sequence of Nannocystis excedens DSM 71.</title>
        <authorList>
            <person name="Blom J."/>
        </authorList>
    </citation>
    <scope>NUCLEOTIDE SEQUENCE [LARGE SCALE GENOMIC DNA]</scope>
    <source>
        <strain evidence="3">type strain: E19</strain>
    </source>
</reference>
<gene>
    <name evidence="2" type="ORF">HDIA_1843</name>
</gene>
<dbReference type="AlphaFoldDB" id="A0A2C9D4Z8"/>
<keyword evidence="3" id="KW-1185">Reference proteome</keyword>
<dbReference type="KEGG" id="hdi:HDIA_1843"/>
<feature type="signal peptide" evidence="1">
    <location>
        <begin position="1"/>
        <end position="19"/>
    </location>
</feature>
<protein>
    <submittedName>
        <fullName evidence="2">Uncharacterized protein</fullName>
    </submittedName>
</protein>